<dbReference type="EMBL" id="JADXDR010000178">
    <property type="protein sequence ID" value="KAI7836717.1"/>
    <property type="molecule type" value="Genomic_DNA"/>
</dbReference>
<feature type="transmembrane region" description="Helical" evidence="1">
    <location>
        <begin position="7"/>
        <end position="28"/>
    </location>
</feature>
<organism evidence="2 3">
    <name type="scientific">Chlorella ohadii</name>
    <dbReference type="NCBI Taxonomy" id="2649997"/>
    <lineage>
        <taxon>Eukaryota</taxon>
        <taxon>Viridiplantae</taxon>
        <taxon>Chlorophyta</taxon>
        <taxon>core chlorophytes</taxon>
        <taxon>Trebouxiophyceae</taxon>
        <taxon>Chlorellales</taxon>
        <taxon>Chlorellaceae</taxon>
        <taxon>Chlorella clade</taxon>
        <taxon>Chlorella</taxon>
    </lineage>
</organism>
<keyword evidence="1" id="KW-0472">Membrane</keyword>
<accession>A0AAD5DER4</accession>
<keyword evidence="3" id="KW-1185">Reference proteome</keyword>
<reference evidence="2" key="1">
    <citation type="submission" date="2020-11" db="EMBL/GenBank/DDBJ databases">
        <title>Chlorella ohadii genome sequencing and assembly.</title>
        <authorList>
            <person name="Murik O."/>
            <person name="Treves H."/>
            <person name="Kedem I."/>
            <person name="Shotland Y."/>
            <person name="Kaplan A."/>
        </authorList>
    </citation>
    <scope>NUCLEOTIDE SEQUENCE</scope>
    <source>
        <strain evidence="2">1</strain>
    </source>
</reference>
<gene>
    <name evidence="2" type="ORF">COHA_009415</name>
</gene>
<dbReference type="AlphaFoldDB" id="A0AAD5DER4"/>
<dbReference type="Proteomes" id="UP001205105">
    <property type="component" value="Unassembled WGS sequence"/>
</dbReference>
<feature type="transmembrane region" description="Helical" evidence="1">
    <location>
        <begin position="68"/>
        <end position="91"/>
    </location>
</feature>
<sequence>MSRAAVAVSWVVTLVGGLIILGGLGALTNDSAVGVTPYRTAWVAWSLEVAGLLVCLACLLVAKPFAQWRAVIVGMLAIPTAVLIPIADLVLTAKGALPGSNGSDSRANTTAAGLIICMCGNYLLALAVCLFDDTPAVVAESKVGV</sequence>
<keyword evidence="1" id="KW-1133">Transmembrane helix</keyword>
<proteinExistence type="predicted"/>
<name>A0AAD5DER4_9CHLO</name>
<evidence type="ECO:0000256" key="1">
    <source>
        <dbReference type="SAM" id="Phobius"/>
    </source>
</evidence>
<evidence type="ECO:0000313" key="2">
    <source>
        <dbReference type="EMBL" id="KAI7836717.1"/>
    </source>
</evidence>
<feature type="transmembrane region" description="Helical" evidence="1">
    <location>
        <begin position="40"/>
        <end position="61"/>
    </location>
</feature>
<feature type="transmembrane region" description="Helical" evidence="1">
    <location>
        <begin position="111"/>
        <end position="131"/>
    </location>
</feature>
<comment type="caution">
    <text evidence="2">The sequence shown here is derived from an EMBL/GenBank/DDBJ whole genome shotgun (WGS) entry which is preliminary data.</text>
</comment>
<evidence type="ECO:0000313" key="3">
    <source>
        <dbReference type="Proteomes" id="UP001205105"/>
    </source>
</evidence>
<keyword evidence="1" id="KW-0812">Transmembrane</keyword>
<protein>
    <submittedName>
        <fullName evidence="2">Uncharacterized protein</fullName>
    </submittedName>
</protein>